<evidence type="ECO:0000313" key="2">
    <source>
        <dbReference type="Proteomes" id="UP000576082"/>
    </source>
</evidence>
<comment type="caution">
    <text evidence="1">The sequence shown here is derived from an EMBL/GenBank/DDBJ whole genome shotgun (WGS) entry which is preliminary data.</text>
</comment>
<dbReference type="Proteomes" id="UP000576082">
    <property type="component" value="Unassembled WGS sequence"/>
</dbReference>
<dbReference type="PANTHER" id="PTHR34817">
    <property type="entry name" value="NUCLEOTIDYLTRANSFERASE"/>
    <property type="match status" value="1"/>
</dbReference>
<dbReference type="Pfam" id="PF10127">
    <property type="entry name" value="RlaP"/>
    <property type="match status" value="1"/>
</dbReference>
<accession>A0A7X9S064</accession>
<organism evidence="1 2">
    <name type="scientific">Flammeovirga aprica JL-4</name>
    <dbReference type="NCBI Taxonomy" id="694437"/>
    <lineage>
        <taxon>Bacteria</taxon>
        <taxon>Pseudomonadati</taxon>
        <taxon>Bacteroidota</taxon>
        <taxon>Cytophagia</taxon>
        <taxon>Cytophagales</taxon>
        <taxon>Flammeovirgaceae</taxon>
        <taxon>Flammeovirga</taxon>
    </lineage>
</organism>
<keyword evidence="2" id="KW-1185">Reference proteome</keyword>
<dbReference type="AlphaFoldDB" id="A0A7X9S064"/>
<proteinExistence type="predicted"/>
<dbReference type="PANTHER" id="PTHR34817:SF2">
    <property type="entry name" value="NUCLEOTIDYLTRANSFERASE"/>
    <property type="match status" value="1"/>
</dbReference>
<dbReference type="EMBL" id="JABANE010000120">
    <property type="protein sequence ID" value="NME71899.1"/>
    <property type="molecule type" value="Genomic_DNA"/>
</dbReference>
<reference evidence="1 2" key="1">
    <citation type="submission" date="2020-04" db="EMBL/GenBank/DDBJ databases">
        <title>Flammeovirga sp. SR4, a novel species isolated from seawater.</title>
        <authorList>
            <person name="Wang X."/>
        </authorList>
    </citation>
    <scope>NUCLEOTIDE SEQUENCE [LARGE SCALE GENOMIC DNA]</scope>
    <source>
        <strain evidence="1 2">ATCC 23126</strain>
    </source>
</reference>
<gene>
    <name evidence="1" type="ORF">HHU12_28295</name>
</gene>
<protein>
    <submittedName>
        <fullName evidence="1">Nucleotidyltransferase domain-containing protein</fullName>
    </submittedName>
</protein>
<evidence type="ECO:0000313" key="1">
    <source>
        <dbReference type="EMBL" id="NME71899.1"/>
    </source>
</evidence>
<dbReference type="GO" id="GO:0016740">
    <property type="term" value="F:transferase activity"/>
    <property type="evidence" value="ECO:0007669"/>
    <property type="project" value="UniProtKB-KW"/>
</dbReference>
<name>A0A7X9S064_9BACT</name>
<sequence>MRNRIIKYLDKLEEENNIKILLACETGSRAWGFASPDSDFDVRLIYVHKTDWYLGLSEKRDFIDAFYQEKEIDICGWDLKKSLQLLAKSNASIFERIGSPYVYKEAEGFRDSFLKLSEENYSKIASIHHYLGLANNAMKELREHEAYKLKKLFYALRATLACLWILEKDVYPPMKFEVMLNDLELPVEVKNKIVELLRLKTKKEESYRHYGEETLLGFIEESIHSTKGKAKSLPASNGNYESLEHFFKTTVKQYNDN</sequence>
<keyword evidence="1" id="KW-0808">Transferase</keyword>
<dbReference type="RefSeq" id="WP_169660099.1">
    <property type="nucleotide sequence ID" value="NZ_JABANE010000120.1"/>
</dbReference>
<dbReference type="InterPro" id="IPR018775">
    <property type="entry name" value="RlaP"/>
</dbReference>